<dbReference type="Gene3D" id="3.30.565.10">
    <property type="entry name" value="Histidine kinase-like ATPase, C-terminal domain"/>
    <property type="match status" value="1"/>
</dbReference>
<dbReference type="CDD" id="cd00156">
    <property type="entry name" value="REC"/>
    <property type="match status" value="1"/>
</dbReference>
<feature type="transmembrane region" description="Helical" evidence="13">
    <location>
        <begin position="39"/>
        <end position="58"/>
    </location>
</feature>
<dbReference type="PRINTS" id="PR00344">
    <property type="entry name" value="BCTRLSENSOR"/>
</dbReference>
<gene>
    <name evidence="16" type="ORF">NBRC116591_18040</name>
</gene>
<dbReference type="Gene3D" id="1.20.1730.10">
    <property type="entry name" value="Sodium/glucose cotransporter"/>
    <property type="match status" value="1"/>
</dbReference>
<accession>A0ABQ0A8W5</accession>
<keyword evidence="8 16" id="KW-0418">Kinase</keyword>
<dbReference type="InterPro" id="IPR003661">
    <property type="entry name" value="HisK_dim/P_dom"/>
</dbReference>
<dbReference type="InterPro" id="IPR038377">
    <property type="entry name" value="Na/Glc_symporter_sf"/>
</dbReference>
<evidence type="ECO:0000256" key="9">
    <source>
        <dbReference type="ARBA" id="ARBA00022989"/>
    </source>
</evidence>
<dbReference type="PROSITE" id="PS50109">
    <property type="entry name" value="HIS_KIN"/>
    <property type="match status" value="1"/>
</dbReference>
<evidence type="ECO:0000256" key="6">
    <source>
        <dbReference type="ARBA" id="ARBA00022679"/>
    </source>
</evidence>
<keyword evidence="5 11" id="KW-0597">Phosphoprotein</keyword>
<dbReference type="InterPro" id="IPR001789">
    <property type="entry name" value="Sig_transdc_resp-reg_receiver"/>
</dbReference>
<comment type="catalytic activity">
    <reaction evidence="1">
        <text>ATP + protein L-histidine = ADP + protein N-phospho-L-histidine.</text>
        <dbReference type="EC" id="2.7.13.3"/>
    </reaction>
</comment>
<name>A0ABQ0A8W5_9GAMM</name>
<comment type="caution">
    <text evidence="16">The sequence shown here is derived from an EMBL/GenBank/DDBJ whole genome shotgun (WGS) entry which is preliminary data.</text>
</comment>
<feature type="transmembrane region" description="Helical" evidence="13">
    <location>
        <begin position="379"/>
        <end position="397"/>
    </location>
</feature>
<dbReference type="SUPFAM" id="SSF55785">
    <property type="entry name" value="PYP-like sensor domain (PAS domain)"/>
    <property type="match status" value="1"/>
</dbReference>
<evidence type="ECO:0000313" key="17">
    <source>
        <dbReference type="Proteomes" id="UP001465153"/>
    </source>
</evidence>
<keyword evidence="10 13" id="KW-0472">Membrane</keyword>
<feature type="transmembrane region" description="Helical" evidence="13">
    <location>
        <begin position="6"/>
        <end position="27"/>
    </location>
</feature>
<feature type="modified residue" description="4-aspartylphosphate" evidence="11">
    <location>
        <position position="1093"/>
    </location>
</feature>
<evidence type="ECO:0000256" key="4">
    <source>
        <dbReference type="ARBA" id="ARBA00012438"/>
    </source>
</evidence>
<dbReference type="InterPro" id="IPR011006">
    <property type="entry name" value="CheY-like_superfamily"/>
</dbReference>
<dbReference type="NCBIfam" id="NF041832">
    <property type="entry name" value="near_NosP_CTERM"/>
    <property type="match status" value="1"/>
</dbReference>
<evidence type="ECO:0000256" key="12">
    <source>
        <dbReference type="SAM" id="Coils"/>
    </source>
</evidence>
<dbReference type="InterPro" id="IPR003594">
    <property type="entry name" value="HATPase_dom"/>
</dbReference>
<evidence type="ECO:0000256" key="8">
    <source>
        <dbReference type="ARBA" id="ARBA00022777"/>
    </source>
</evidence>
<dbReference type="Gene3D" id="3.30.450.20">
    <property type="entry name" value="PAS domain"/>
    <property type="match status" value="1"/>
</dbReference>
<evidence type="ECO:0000256" key="1">
    <source>
        <dbReference type="ARBA" id="ARBA00000085"/>
    </source>
</evidence>
<feature type="coiled-coil region" evidence="12">
    <location>
        <begin position="752"/>
        <end position="793"/>
    </location>
</feature>
<feature type="transmembrane region" description="Helical" evidence="13">
    <location>
        <begin position="437"/>
        <end position="458"/>
    </location>
</feature>
<feature type="transmembrane region" description="Helical" evidence="13">
    <location>
        <begin position="188"/>
        <end position="215"/>
    </location>
</feature>
<dbReference type="Gene3D" id="3.40.50.2300">
    <property type="match status" value="1"/>
</dbReference>
<dbReference type="SUPFAM" id="SSF47384">
    <property type="entry name" value="Homodimeric domain of signal transducing histidine kinase"/>
    <property type="match status" value="1"/>
</dbReference>
<keyword evidence="17" id="KW-1185">Reference proteome</keyword>
<comment type="subcellular location">
    <subcellularLocation>
        <location evidence="2">Membrane</location>
        <topology evidence="2">Multi-pass membrane protein</topology>
    </subcellularLocation>
</comment>
<evidence type="ECO:0000256" key="2">
    <source>
        <dbReference type="ARBA" id="ARBA00004141"/>
    </source>
</evidence>
<dbReference type="InterPro" id="IPR035965">
    <property type="entry name" value="PAS-like_dom_sf"/>
</dbReference>
<evidence type="ECO:0000256" key="10">
    <source>
        <dbReference type="ARBA" id="ARBA00023136"/>
    </source>
</evidence>
<dbReference type="EMBL" id="BAABWN010000005">
    <property type="protein sequence ID" value="GAA6167993.1"/>
    <property type="molecule type" value="Genomic_DNA"/>
</dbReference>
<dbReference type="Gene3D" id="1.10.287.130">
    <property type="match status" value="1"/>
</dbReference>
<organism evidence="16 17">
    <name type="scientific">Sessilibacter corallicola</name>
    <dbReference type="NCBI Taxonomy" id="2904075"/>
    <lineage>
        <taxon>Bacteria</taxon>
        <taxon>Pseudomonadati</taxon>
        <taxon>Pseudomonadota</taxon>
        <taxon>Gammaproteobacteria</taxon>
        <taxon>Cellvibrionales</taxon>
        <taxon>Cellvibrionaceae</taxon>
        <taxon>Sessilibacter</taxon>
    </lineage>
</organism>
<dbReference type="EC" id="2.7.13.3" evidence="4"/>
<feature type="transmembrane region" description="Helical" evidence="13">
    <location>
        <begin position="114"/>
        <end position="133"/>
    </location>
</feature>
<keyword evidence="6" id="KW-0808">Transferase</keyword>
<dbReference type="SUPFAM" id="SSF55874">
    <property type="entry name" value="ATPase domain of HSP90 chaperone/DNA topoisomerase II/histidine kinase"/>
    <property type="match status" value="1"/>
</dbReference>
<dbReference type="Proteomes" id="UP001465153">
    <property type="component" value="Unassembled WGS sequence"/>
</dbReference>
<evidence type="ECO:0000256" key="11">
    <source>
        <dbReference type="PROSITE-ProRule" id="PRU00169"/>
    </source>
</evidence>
<dbReference type="Pfam" id="PF02518">
    <property type="entry name" value="HATPase_c"/>
    <property type="match status" value="1"/>
</dbReference>
<dbReference type="SMART" id="SM00387">
    <property type="entry name" value="HATPase_c"/>
    <property type="match status" value="1"/>
</dbReference>
<dbReference type="InterPro" id="IPR005467">
    <property type="entry name" value="His_kinase_dom"/>
</dbReference>
<dbReference type="GO" id="GO:0016301">
    <property type="term" value="F:kinase activity"/>
    <property type="evidence" value="ECO:0007669"/>
    <property type="project" value="UniProtKB-KW"/>
</dbReference>
<dbReference type="InterPro" id="IPR001734">
    <property type="entry name" value="Na/solute_symporter"/>
</dbReference>
<dbReference type="SMART" id="SM00448">
    <property type="entry name" value="REC"/>
    <property type="match status" value="1"/>
</dbReference>
<dbReference type="CDD" id="cd00082">
    <property type="entry name" value="HisKA"/>
    <property type="match status" value="1"/>
</dbReference>
<comment type="similarity">
    <text evidence="3">Belongs to the sodium:solute symporter (SSF) (TC 2.A.21) family.</text>
</comment>
<evidence type="ECO:0000256" key="7">
    <source>
        <dbReference type="ARBA" id="ARBA00022692"/>
    </source>
</evidence>
<dbReference type="InterPro" id="IPR036097">
    <property type="entry name" value="HisK_dim/P_sf"/>
</dbReference>
<dbReference type="SUPFAM" id="SSF52172">
    <property type="entry name" value="CheY-like"/>
    <property type="match status" value="1"/>
</dbReference>
<feature type="domain" description="Response regulatory" evidence="15">
    <location>
        <begin position="1044"/>
        <end position="1159"/>
    </location>
</feature>
<dbReference type="PROSITE" id="PS50283">
    <property type="entry name" value="NA_SOLUT_SYMP_3"/>
    <property type="match status" value="1"/>
</dbReference>
<dbReference type="Pfam" id="PF12860">
    <property type="entry name" value="PAS_7"/>
    <property type="match status" value="1"/>
</dbReference>
<feature type="transmembrane region" description="Helical" evidence="13">
    <location>
        <begin position="153"/>
        <end position="176"/>
    </location>
</feature>
<dbReference type="InterPro" id="IPR004358">
    <property type="entry name" value="Sig_transdc_His_kin-like_C"/>
</dbReference>
<dbReference type="InterPro" id="IPR036890">
    <property type="entry name" value="HATPase_C_sf"/>
</dbReference>
<feature type="domain" description="Histidine kinase" evidence="14">
    <location>
        <begin position="800"/>
        <end position="1023"/>
    </location>
</feature>
<feature type="transmembrane region" description="Helical" evidence="13">
    <location>
        <begin position="325"/>
        <end position="358"/>
    </location>
</feature>
<keyword evidence="7 13" id="KW-0812">Transmembrane</keyword>
<protein>
    <recommendedName>
        <fullName evidence="4">histidine kinase</fullName>
        <ecNumber evidence="4">2.7.13.3</ecNumber>
    </recommendedName>
</protein>
<feature type="transmembrane region" description="Helical" evidence="13">
    <location>
        <begin position="64"/>
        <end position="86"/>
    </location>
</feature>
<keyword evidence="9 13" id="KW-1133">Transmembrane helix</keyword>
<dbReference type="PANTHER" id="PTHR43047">
    <property type="entry name" value="TWO-COMPONENT HISTIDINE PROTEIN KINASE"/>
    <property type="match status" value="1"/>
</dbReference>
<feature type="transmembrane region" description="Helical" evidence="13">
    <location>
        <begin position="282"/>
        <end position="302"/>
    </location>
</feature>
<dbReference type="PROSITE" id="PS50110">
    <property type="entry name" value="RESPONSE_REGULATORY"/>
    <property type="match status" value="1"/>
</dbReference>
<keyword evidence="12" id="KW-0175">Coiled coil</keyword>
<evidence type="ECO:0000256" key="5">
    <source>
        <dbReference type="ARBA" id="ARBA00022553"/>
    </source>
</evidence>
<reference evidence="16 17" key="1">
    <citation type="submission" date="2024-04" db="EMBL/GenBank/DDBJ databases">
        <title>Draft genome sequence of Sessilibacter corallicola NBRC 116591.</title>
        <authorList>
            <person name="Miyakawa T."/>
            <person name="Kusuya Y."/>
            <person name="Miura T."/>
        </authorList>
    </citation>
    <scope>NUCLEOTIDE SEQUENCE [LARGE SCALE GENOMIC DNA]</scope>
    <source>
        <strain evidence="16 17">KU-00831-HH</strain>
    </source>
</reference>
<evidence type="ECO:0000259" key="14">
    <source>
        <dbReference type="PROSITE" id="PS50109"/>
    </source>
</evidence>
<dbReference type="Pfam" id="PF00072">
    <property type="entry name" value="Response_reg"/>
    <property type="match status" value="1"/>
</dbReference>
<evidence type="ECO:0000259" key="15">
    <source>
        <dbReference type="PROSITE" id="PS50110"/>
    </source>
</evidence>
<dbReference type="CDD" id="cd10322">
    <property type="entry name" value="SLC5sbd"/>
    <property type="match status" value="1"/>
</dbReference>
<evidence type="ECO:0000313" key="16">
    <source>
        <dbReference type="EMBL" id="GAA6167993.1"/>
    </source>
</evidence>
<sequence>MEFMNTAWFVGGVSLLYMAFLFVIATWGNRVARSSWQPYVYSMTLAIFCTTWAFYGTVRQAATHGWILAPTYFGAIVLITIGWKVFDRIICIAKKENSTTISDFISARYGHSRGIGMVVALLCVFGVVPYIALQLKAVSGSFQLLTQTTSTELNWFGDPTFYIAVIMAIFSILFGTRTVDSSESHQGIMLAIAFESLVKLVAILAVGGFAVYGIYNGFGDVFSQSFNNSDIARTLTEYSNPSTYLTHALLGAIAIIVLPRHFHVAVVEYRSDKDLKTARWMFPLYLLLINLFLLPLGLIALLNQDLLGSFSFITLRIPLVFEQDWLALLAFIGGFSAGTSMVIISSITLATMICNELVLPLLIKLGWLDENTNIKNRVLTIRRIGIVLVLLFGFFYYRLLSQYHNLSDIGVLSFVAVAQFAPAMLLGLIWHGANRRGAYWGIGVGFGIWMYTLFLPLLTDSGWIDPQFLNHGLLGIEFLRPYALFGLEGLNPTVHGTFWSLLLNALALVIASLYYKPGFADIEQAQRFVAPLEPTERTNKKKYAISKEDLQALLQRFLSPAKVSAFFESHSNPMTGRLIDKGLVDEDMLKSADRLLGSVLGRRGSDLLLRNLMEGQSSFHYSKLNALMDEVSEVVLFNRDLLNAVLHSLNQGITVIDENQNLVAWNQTFANLYQFPPNYLYVGQNASAVVRFIAQSGGYGSGDVEALVAARLLEVEHHKPLHYVRETSDGRHIELSGIPIEANLYITVYSDITEYREIETQLRSTNEALEERVAERTQKLVHLNEDLKKANTNKTRFLAAAGHDLVQPLNSASLFSASIINKLNRYSEKDQQISDLLLPVASHLNQSLTSAESLLSKLLEVSKLDADIIKPSRRVLFLSEILDSLAGEFQPLMEQKNLQLRYVQTNLSVDTDPILLKRILQNLLTNAQRYTSSGSVLLGVRRRGDYADIQVIDTGVGIPKDQQTLVFEEFHRLDSGIEASQTKGLGLGLSIVQRLGSLLEHPVTVRSEPGKGSCFSVSVPVANNLPMEFPQQAKLSMASEFSGLILCVDNEQQILDGMSNLLCDWGYRLVTATDLEQAQKNLNQDIPTLAIVDYHLDKGVTGLDVMHELTHHWQQSIPCIVVTADYTDEVKQKINDLGYYLLRKPVKPLSLRSLINRVA</sequence>
<evidence type="ECO:0000256" key="3">
    <source>
        <dbReference type="ARBA" id="ARBA00006434"/>
    </source>
</evidence>
<feature type="transmembrane region" description="Helical" evidence="13">
    <location>
        <begin position="244"/>
        <end position="262"/>
    </location>
</feature>
<feature type="transmembrane region" description="Helical" evidence="13">
    <location>
        <begin position="409"/>
        <end position="430"/>
    </location>
</feature>
<proteinExistence type="inferred from homology"/>
<dbReference type="PANTHER" id="PTHR43047:SF9">
    <property type="entry name" value="HISTIDINE KINASE"/>
    <property type="match status" value="1"/>
</dbReference>
<evidence type="ECO:0000256" key="13">
    <source>
        <dbReference type="SAM" id="Phobius"/>
    </source>
</evidence>